<reference evidence="1 2" key="1">
    <citation type="journal article" date="2020" name="ISME J.">
        <title>Comparative genomics reveals insights into cyanobacterial evolution and habitat adaptation.</title>
        <authorList>
            <person name="Chen M.Y."/>
            <person name="Teng W.K."/>
            <person name="Zhao L."/>
            <person name="Hu C.X."/>
            <person name="Zhou Y.K."/>
            <person name="Han B.P."/>
            <person name="Song L.R."/>
            <person name="Shu W.S."/>
        </authorList>
    </citation>
    <scope>NUCLEOTIDE SEQUENCE [LARGE SCALE GENOMIC DNA]</scope>
    <source>
        <strain evidence="1 2">FACHB-248</strain>
    </source>
</reference>
<evidence type="ECO:0000313" key="1">
    <source>
        <dbReference type="EMBL" id="MBD2607868.1"/>
    </source>
</evidence>
<dbReference type="RefSeq" id="WP_038296295.1">
    <property type="nucleotide sequence ID" value="NZ_JACJTA010000076.1"/>
</dbReference>
<dbReference type="Proteomes" id="UP000660380">
    <property type="component" value="Unassembled WGS sequence"/>
</dbReference>
<name>A0ABR8GXH8_9CYAN</name>
<evidence type="ECO:0008006" key="3">
    <source>
        <dbReference type="Google" id="ProtNLM"/>
    </source>
</evidence>
<accession>A0ABR8GXH8</accession>
<keyword evidence="2" id="KW-1185">Reference proteome</keyword>
<gene>
    <name evidence="1" type="ORF">H6G81_25950</name>
</gene>
<sequence>MSTGTIKQKIKFFVENYLPIKLLYAIGLKRPVVLNNLGIGFFQETSTWRYDPKRCPCDLYFVEYIQESKINGKNIFHFGTGEHHLIGLENQKLTEPNEIMGITASALEQQSYIKLVIKDSSLSKFYKVLFGDIYTLTTRNLPMFDIVTLFHLSEFYIPENAPLVHQNDESLVQLFLDKLNPGGHIVFYTGSFAWGTAKSIVESFVEAGKIKKSHEYKTLLFYSKTENF</sequence>
<evidence type="ECO:0000313" key="2">
    <source>
        <dbReference type="Proteomes" id="UP000660380"/>
    </source>
</evidence>
<organism evidence="1 2">
    <name type="scientific">Scytonema hofmannii FACHB-248</name>
    <dbReference type="NCBI Taxonomy" id="1842502"/>
    <lineage>
        <taxon>Bacteria</taxon>
        <taxon>Bacillati</taxon>
        <taxon>Cyanobacteriota</taxon>
        <taxon>Cyanophyceae</taxon>
        <taxon>Nostocales</taxon>
        <taxon>Scytonemataceae</taxon>
        <taxon>Scytonema</taxon>
    </lineage>
</organism>
<dbReference type="SUPFAM" id="SSF53335">
    <property type="entry name" value="S-adenosyl-L-methionine-dependent methyltransferases"/>
    <property type="match status" value="1"/>
</dbReference>
<dbReference type="InterPro" id="IPR029063">
    <property type="entry name" value="SAM-dependent_MTases_sf"/>
</dbReference>
<protein>
    <recommendedName>
        <fullName evidence="3">Methyltransferase</fullName>
    </recommendedName>
</protein>
<comment type="caution">
    <text evidence="1">The sequence shown here is derived from an EMBL/GenBank/DDBJ whole genome shotgun (WGS) entry which is preliminary data.</text>
</comment>
<proteinExistence type="predicted"/>
<dbReference type="EMBL" id="JACJTA010000076">
    <property type="protein sequence ID" value="MBD2607868.1"/>
    <property type="molecule type" value="Genomic_DNA"/>
</dbReference>